<dbReference type="InterPro" id="IPR003439">
    <property type="entry name" value="ABC_transporter-like_ATP-bd"/>
</dbReference>
<dbReference type="InterPro" id="IPR003593">
    <property type="entry name" value="AAA+_ATPase"/>
</dbReference>
<evidence type="ECO:0000256" key="3">
    <source>
        <dbReference type="ARBA" id="ARBA00022741"/>
    </source>
</evidence>
<sequence length="291" mass="31897">MSHPQSTSDDPPGSGTPSAAPSPPAGGVPVDARGADAAAIPLSVYDLTVAYHRKPVIWDVSFDLPPGQLIGVVGPNGAGKSTLLKAAMDLIPRASGRVQVFGQPYRKNRHRVGYVPQRESVDWQFPVSALDVVTMGLYDEIGWCRPVRKQHRERAREALHRVGIGDLADRQISQLSGGQQQRTFLSRALVQDADLYLMDEPFAAVDASTERAIVDILRELKSRGKTAAVIHHDLQTVPEYFDYVVLLNMRVVAHGPVQTTFTTENLQKTYGGRLTLLDEVTEAMRRREGGI</sequence>
<dbReference type="PANTHER" id="PTHR42734">
    <property type="entry name" value="METAL TRANSPORT SYSTEM ATP-BINDING PROTEIN TM_0124-RELATED"/>
    <property type="match status" value="1"/>
</dbReference>
<dbReference type="Pfam" id="PF00005">
    <property type="entry name" value="ABC_tran"/>
    <property type="match status" value="1"/>
</dbReference>
<organism evidence="7 8">
    <name type="scientific">Roseiconus nitratireducens</name>
    <dbReference type="NCBI Taxonomy" id="2605748"/>
    <lineage>
        <taxon>Bacteria</taxon>
        <taxon>Pseudomonadati</taxon>
        <taxon>Planctomycetota</taxon>
        <taxon>Planctomycetia</taxon>
        <taxon>Pirellulales</taxon>
        <taxon>Pirellulaceae</taxon>
        <taxon>Roseiconus</taxon>
    </lineage>
</organism>
<protein>
    <submittedName>
        <fullName evidence="7">ABC transporter ATP-binding protein</fullName>
    </submittedName>
</protein>
<gene>
    <name evidence="7" type="ORF">FYK55_20460</name>
</gene>
<reference evidence="7 8" key="1">
    <citation type="submission" date="2019-08" db="EMBL/GenBank/DDBJ databases">
        <authorList>
            <person name="Dhanesh K."/>
            <person name="Kumar G."/>
            <person name="Sasikala C."/>
            <person name="Venkata Ramana C."/>
        </authorList>
    </citation>
    <scope>NUCLEOTIDE SEQUENCE [LARGE SCALE GENOMIC DNA]</scope>
    <source>
        <strain evidence="7 8">JC645</strain>
    </source>
</reference>
<evidence type="ECO:0000259" key="6">
    <source>
        <dbReference type="PROSITE" id="PS50893"/>
    </source>
</evidence>
<comment type="similarity">
    <text evidence="1">Belongs to the ABC transporter superfamily.</text>
</comment>
<evidence type="ECO:0000256" key="4">
    <source>
        <dbReference type="ARBA" id="ARBA00022840"/>
    </source>
</evidence>
<comment type="caution">
    <text evidence="7">The sequence shown here is derived from an EMBL/GenBank/DDBJ whole genome shotgun (WGS) entry which is preliminary data.</text>
</comment>
<evidence type="ECO:0000256" key="2">
    <source>
        <dbReference type="ARBA" id="ARBA00022448"/>
    </source>
</evidence>
<dbReference type="InterPro" id="IPR027417">
    <property type="entry name" value="P-loop_NTPase"/>
</dbReference>
<proteinExistence type="inferred from homology"/>
<dbReference type="PANTHER" id="PTHR42734:SF5">
    <property type="entry name" value="IRON TRANSPORT SYSTEM ATP-BINDING PROTEIN HI_0361-RELATED"/>
    <property type="match status" value="1"/>
</dbReference>
<keyword evidence="4 7" id="KW-0067">ATP-binding</keyword>
<dbReference type="InterPro" id="IPR050153">
    <property type="entry name" value="Metal_Ion_Import_ABC"/>
</dbReference>
<dbReference type="GO" id="GO:0005524">
    <property type="term" value="F:ATP binding"/>
    <property type="evidence" value="ECO:0007669"/>
    <property type="project" value="UniProtKB-KW"/>
</dbReference>
<dbReference type="AlphaFoldDB" id="A0A5M6CZW4"/>
<name>A0A5M6CZW4_9BACT</name>
<dbReference type="EMBL" id="VWOX01000013">
    <property type="protein sequence ID" value="KAA5540396.1"/>
    <property type="molecule type" value="Genomic_DNA"/>
</dbReference>
<dbReference type="SUPFAM" id="SSF52540">
    <property type="entry name" value="P-loop containing nucleoside triphosphate hydrolases"/>
    <property type="match status" value="1"/>
</dbReference>
<dbReference type="PROSITE" id="PS50893">
    <property type="entry name" value="ABC_TRANSPORTER_2"/>
    <property type="match status" value="1"/>
</dbReference>
<dbReference type="Gene3D" id="3.40.50.300">
    <property type="entry name" value="P-loop containing nucleotide triphosphate hydrolases"/>
    <property type="match status" value="1"/>
</dbReference>
<feature type="region of interest" description="Disordered" evidence="5">
    <location>
        <begin position="1"/>
        <end position="32"/>
    </location>
</feature>
<accession>A0A5M6CZW4</accession>
<dbReference type="Proteomes" id="UP000324479">
    <property type="component" value="Unassembled WGS sequence"/>
</dbReference>
<evidence type="ECO:0000256" key="1">
    <source>
        <dbReference type="ARBA" id="ARBA00005417"/>
    </source>
</evidence>
<feature type="domain" description="ABC transporter" evidence="6">
    <location>
        <begin position="42"/>
        <end position="274"/>
    </location>
</feature>
<dbReference type="GO" id="GO:0016887">
    <property type="term" value="F:ATP hydrolysis activity"/>
    <property type="evidence" value="ECO:0007669"/>
    <property type="project" value="InterPro"/>
</dbReference>
<keyword evidence="3" id="KW-0547">Nucleotide-binding</keyword>
<keyword evidence="8" id="KW-1185">Reference proteome</keyword>
<dbReference type="RefSeq" id="WP_150078337.1">
    <property type="nucleotide sequence ID" value="NZ_VWOX01000013.1"/>
</dbReference>
<keyword evidence="2" id="KW-0813">Transport</keyword>
<dbReference type="SMART" id="SM00382">
    <property type="entry name" value="AAA"/>
    <property type="match status" value="1"/>
</dbReference>
<evidence type="ECO:0000256" key="5">
    <source>
        <dbReference type="SAM" id="MobiDB-lite"/>
    </source>
</evidence>
<dbReference type="CDD" id="cd03235">
    <property type="entry name" value="ABC_Metallic_Cations"/>
    <property type="match status" value="1"/>
</dbReference>
<evidence type="ECO:0000313" key="7">
    <source>
        <dbReference type="EMBL" id="KAA5540396.1"/>
    </source>
</evidence>
<evidence type="ECO:0000313" key="8">
    <source>
        <dbReference type="Proteomes" id="UP000324479"/>
    </source>
</evidence>
<dbReference type="FunFam" id="3.40.50.300:FF:000134">
    <property type="entry name" value="Iron-enterobactin ABC transporter ATP-binding protein"/>
    <property type="match status" value="1"/>
</dbReference>